<reference evidence="1" key="1">
    <citation type="submission" date="2020-10" db="EMBL/GenBank/DDBJ databases">
        <authorList>
            <person name="Muller C M."/>
        </authorList>
    </citation>
    <scope>NUCLEOTIDE SEQUENCE</scope>
    <source>
        <strain evidence="1">THUN-12</strain>
    </source>
</reference>
<dbReference type="AlphaFoldDB" id="A0A9W4GJK1"/>
<name>A0A9W4GJK1_BLUGR</name>
<sequence length="59" mass="7027">VCFFSIFRPLGRQCLLPWWLHPCYFLTRFSGRFFNYMIACSVTPAHLQLVAKALYSFYV</sequence>
<dbReference type="Proteomes" id="UP000683417">
    <property type="component" value="Unassembled WGS sequence"/>
</dbReference>
<organism evidence="1 2">
    <name type="scientific">Blumeria graminis f. sp. triticale</name>
    <dbReference type="NCBI Taxonomy" id="1689686"/>
    <lineage>
        <taxon>Eukaryota</taxon>
        <taxon>Fungi</taxon>
        <taxon>Dikarya</taxon>
        <taxon>Ascomycota</taxon>
        <taxon>Pezizomycotina</taxon>
        <taxon>Leotiomycetes</taxon>
        <taxon>Erysiphales</taxon>
        <taxon>Erysiphaceae</taxon>
        <taxon>Blumeria</taxon>
    </lineage>
</organism>
<proteinExistence type="predicted"/>
<evidence type="ECO:0000313" key="2">
    <source>
        <dbReference type="Proteomes" id="UP000683417"/>
    </source>
</evidence>
<feature type="non-terminal residue" evidence="1">
    <location>
        <position position="59"/>
    </location>
</feature>
<protein>
    <submittedName>
        <fullName evidence="1">BgTH12-06932</fullName>
    </submittedName>
</protein>
<evidence type="ECO:0000313" key="1">
    <source>
        <dbReference type="EMBL" id="CAD6506000.1"/>
    </source>
</evidence>
<gene>
    <name evidence="1" type="ORF">BGTH12_LOCUS7358</name>
</gene>
<comment type="caution">
    <text evidence="1">The sequence shown here is derived from an EMBL/GenBank/DDBJ whole genome shotgun (WGS) entry which is preliminary data.</text>
</comment>
<dbReference type="EMBL" id="CAJHIT010000010">
    <property type="protein sequence ID" value="CAD6506000.1"/>
    <property type="molecule type" value="Genomic_DNA"/>
</dbReference>
<accession>A0A9W4GJK1</accession>